<evidence type="ECO:0000313" key="2">
    <source>
        <dbReference type="EMBL" id="GGM58942.1"/>
    </source>
</evidence>
<feature type="compositionally biased region" description="Polar residues" evidence="1">
    <location>
        <begin position="47"/>
        <end position="59"/>
    </location>
</feature>
<feature type="compositionally biased region" description="Basic residues" evidence="1">
    <location>
        <begin position="135"/>
        <end position="145"/>
    </location>
</feature>
<keyword evidence="3" id="KW-1185">Reference proteome</keyword>
<dbReference type="AlphaFoldDB" id="A0A8J3CCI2"/>
<evidence type="ECO:0000313" key="3">
    <source>
        <dbReference type="Proteomes" id="UP000637578"/>
    </source>
</evidence>
<proteinExistence type="predicted"/>
<feature type="compositionally biased region" description="Polar residues" evidence="1">
    <location>
        <begin position="19"/>
        <end position="29"/>
    </location>
</feature>
<gene>
    <name evidence="2" type="ORF">GCM10012275_32700</name>
</gene>
<protein>
    <submittedName>
        <fullName evidence="2">Uncharacterized protein</fullName>
    </submittedName>
</protein>
<dbReference type="EMBL" id="BMMK01000014">
    <property type="protein sequence ID" value="GGM58942.1"/>
    <property type="molecule type" value="Genomic_DNA"/>
</dbReference>
<feature type="region of interest" description="Disordered" evidence="1">
    <location>
        <begin position="102"/>
        <end position="145"/>
    </location>
</feature>
<comment type="caution">
    <text evidence="2">The sequence shown here is derived from an EMBL/GenBank/DDBJ whole genome shotgun (WGS) entry which is preliminary data.</text>
</comment>
<evidence type="ECO:0000256" key="1">
    <source>
        <dbReference type="SAM" id="MobiDB-lite"/>
    </source>
</evidence>
<dbReference type="Proteomes" id="UP000637578">
    <property type="component" value="Unassembled WGS sequence"/>
</dbReference>
<sequence>MDPRTATVPPRRSPDHGSTADSSARTGSTRPAARSLEDTATPEAVPTPSNDLSDATTAPDTGLAPFDATCTHPFSTPPPWGSQRCYEAADPILRPPRPIEHLFESVGPVNRPAPTPSSPADTPDPVIHSPPRVGPWHRRRTADQH</sequence>
<reference evidence="2" key="1">
    <citation type="journal article" date="2014" name="Int. J. Syst. Evol. Microbiol.">
        <title>Complete genome sequence of Corynebacterium casei LMG S-19264T (=DSM 44701T), isolated from a smear-ripened cheese.</title>
        <authorList>
            <consortium name="US DOE Joint Genome Institute (JGI-PGF)"/>
            <person name="Walter F."/>
            <person name="Albersmeier A."/>
            <person name="Kalinowski J."/>
            <person name="Ruckert C."/>
        </authorList>
    </citation>
    <scope>NUCLEOTIDE SEQUENCE</scope>
    <source>
        <strain evidence="2">CGMCC 4.5737</strain>
    </source>
</reference>
<feature type="region of interest" description="Disordered" evidence="1">
    <location>
        <begin position="1"/>
        <end position="85"/>
    </location>
</feature>
<accession>A0A8J3CCI2</accession>
<organism evidence="2 3">
    <name type="scientific">Longimycelium tulufanense</name>
    <dbReference type="NCBI Taxonomy" id="907463"/>
    <lineage>
        <taxon>Bacteria</taxon>
        <taxon>Bacillati</taxon>
        <taxon>Actinomycetota</taxon>
        <taxon>Actinomycetes</taxon>
        <taxon>Pseudonocardiales</taxon>
        <taxon>Pseudonocardiaceae</taxon>
        <taxon>Longimycelium</taxon>
    </lineage>
</organism>
<reference evidence="2" key="2">
    <citation type="submission" date="2020-09" db="EMBL/GenBank/DDBJ databases">
        <authorList>
            <person name="Sun Q."/>
            <person name="Zhou Y."/>
        </authorList>
    </citation>
    <scope>NUCLEOTIDE SEQUENCE</scope>
    <source>
        <strain evidence="2">CGMCC 4.5737</strain>
    </source>
</reference>
<name>A0A8J3CCI2_9PSEU</name>